<dbReference type="AlphaFoldDB" id="A0A5C4U6F4"/>
<proteinExistence type="predicted"/>
<dbReference type="RefSeq" id="WP_139464754.1">
    <property type="nucleotide sequence ID" value="NZ_VDHJ01000002.1"/>
</dbReference>
<organism evidence="2 3">
    <name type="scientific">Corynebacterium tapiri</name>
    <dbReference type="NCBI Taxonomy" id="1448266"/>
    <lineage>
        <taxon>Bacteria</taxon>
        <taxon>Bacillati</taxon>
        <taxon>Actinomycetota</taxon>
        <taxon>Actinomycetes</taxon>
        <taxon>Mycobacteriales</taxon>
        <taxon>Corynebacteriaceae</taxon>
        <taxon>Corynebacterium</taxon>
    </lineage>
</organism>
<feature type="transmembrane region" description="Helical" evidence="1">
    <location>
        <begin position="12"/>
        <end position="30"/>
    </location>
</feature>
<gene>
    <name evidence="2" type="ORF">FHE74_02045</name>
</gene>
<comment type="caution">
    <text evidence="2">The sequence shown here is derived from an EMBL/GenBank/DDBJ whole genome shotgun (WGS) entry which is preliminary data.</text>
</comment>
<feature type="transmembrane region" description="Helical" evidence="1">
    <location>
        <begin position="145"/>
        <end position="162"/>
    </location>
</feature>
<dbReference type="OrthoDB" id="4409563at2"/>
<name>A0A5C4U6F4_9CORY</name>
<evidence type="ECO:0000313" key="3">
    <source>
        <dbReference type="Proteomes" id="UP000312032"/>
    </source>
</evidence>
<sequence length="176" mass="19174">MKTSSPKAPTIGFGFLLTILAIYILRTLVFDQGFPHPVASVVEPGETIVHFDQLTSGPLGYFAVGYALKIGTLISSATLLLVSSLRFNREGRITPHVSKPITLSAWTLLLYPLGPFVQHMGANWYSAQHGVDDLYNTQALGPDLFPLWLLGLYALTLAGVYFSRAAALEEDHEGLV</sequence>
<evidence type="ECO:0000313" key="2">
    <source>
        <dbReference type="EMBL" id="TNL99838.1"/>
    </source>
</evidence>
<reference evidence="2 3" key="1">
    <citation type="submission" date="2019-06" db="EMBL/GenBank/DDBJ databases">
        <authorList>
            <person name="Li J."/>
        </authorList>
    </citation>
    <scope>NUCLEOTIDE SEQUENCE [LARGE SCALE GENOMIC DNA]</scope>
    <source>
        <strain evidence="2 3">LMG 28165</strain>
    </source>
</reference>
<keyword evidence="1" id="KW-1133">Transmembrane helix</keyword>
<protein>
    <recommendedName>
        <fullName evidence="4">DUF2975 domain-containing protein</fullName>
    </recommendedName>
</protein>
<keyword evidence="1" id="KW-0812">Transmembrane</keyword>
<feature type="transmembrane region" description="Helical" evidence="1">
    <location>
        <begin position="103"/>
        <end position="125"/>
    </location>
</feature>
<accession>A0A5C4U6F4</accession>
<evidence type="ECO:0000256" key="1">
    <source>
        <dbReference type="SAM" id="Phobius"/>
    </source>
</evidence>
<dbReference type="EMBL" id="VDHJ01000002">
    <property type="protein sequence ID" value="TNL99838.1"/>
    <property type="molecule type" value="Genomic_DNA"/>
</dbReference>
<dbReference type="Proteomes" id="UP000312032">
    <property type="component" value="Unassembled WGS sequence"/>
</dbReference>
<evidence type="ECO:0008006" key="4">
    <source>
        <dbReference type="Google" id="ProtNLM"/>
    </source>
</evidence>
<feature type="transmembrane region" description="Helical" evidence="1">
    <location>
        <begin position="59"/>
        <end position="82"/>
    </location>
</feature>
<keyword evidence="1" id="KW-0472">Membrane</keyword>
<keyword evidence="3" id="KW-1185">Reference proteome</keyword>